<dbReference type="Proteomes" id="UP000091857">
    <property type="component" value="Chromosome 10"/>
</dbReference>
<comment type="caution">
    <text evidence="1">The sequence shown here is derived from an EMBL/GenBank/DDBJ whole genome shotgun (WGS) entry which is preliminary data.</text>
</comment>
<protein>
    <submittedName>
        <fullName evidence="1">Uncharacterized protein</fullName>
    </submittedName>
</protein>
<name>A0ACC8D0A7_MANES</name>
<accession>A0ACC8D0A7</accession>
<reference evidence="2" key="1">
    <citation type="journal article" date="2016" name="Nat. Biotechnol.">
        <title>Sequencing wild and cultivated cassava and related species reveals extensive interspecific hybridization and genetic diversity.</title>
        <authorList>
            <person name="Bredeson J.V."/>
            <person name="Lyons J.B."/>
            <person name="Prochnik S.E."/>
            <person name="Wu G.A."/>
            <person name="Ha C.M."/>
            <person name="Edsinger-Gonzales E."/>
            <person name="Grimwood J."/>
            <person name="Schmutz J."/>
            <person name="Rabbi I.Y."/>
            <person name="Egesi C."/>
            <person name="Nauluvula P."/>
            <person name="Lebot V."/>
            <person name="Ndunguru J."/>
            <person name="Mkamilo G."/>
            <person name="Bart R.S."/>
            <person name="Setter T.L."/>
            <person name="Gleadow R.M."/>
            <person name="Kulakow P."/>
            <person name="Ferguson M.E."/>
            <person name="Rounsley S."/>
            <person name="Rokhsar D.S."/>
        </authorList>
    </citation>
    <scope>NUCLEOTIDE SEQUENCE [LARGE SCALE GENOMIC DNA]</scope>
    <source>
        <strain evidence="2">cv. AM560-2</strain>
    </source>
</reference>
<keyword evidence="2" id="KW-1185">Reference proteome</keyword>
<evidence type="ECO:0000313" key="2">
    <source>
        <dbReference type="Proteomes" id="UP000091857"/>
    </source>
</evidence>
<sequence length="108" mass="13197">MFNLYHQLSHKIMRNEGVWEARNRGKVRNERGKKKKKKSKVRNERGSCNSAISTDFGLLNYFVEIRNKKLKKNTDFGLNRTEPNRTDFYRFDSVRLYLHNRFIRFYKF</sequence>
<evidence type="ECO:0000313" key="1">
    <source>
        <dbReference type="EMBL" id="OAY38892.2"/>
    </source>
</evidence>
<organism evidence="1 2">
    <name type="scientific">Manihot esculenta</name>
    <name type="common">Cassava</name>
    <name type="synonym">Jatropha manihot</name>
    <dbReference type="NCBI Taxonomy" id="3983"/>
    <lineage>
        <taxon>Eukaryota</taxon>
        <taxon>Viridiplantae</taxon>
        <taxon>Streptophyta</taxon>
        <taxon>Embryophyta</taxon>
        <taxon>Tracheophyta</taxon>
        <taxon>Spermatophyta</taxon>
        <taxon>Magnoliopsida</taxon>
        <taxon>eudicotyledons</taxon>
        <taxon>Gunneridae</taxon>
        <taxon>Pentapetalae</taxon>
        <taxon>rosids</taxon>
        <taxon>fabids</taxon>
        <taxon>Malpighiales</taxon>
        <taxon>Euphorbiaceae</taxon>
        <taxon>Crotonoideae</taxon>
        <taxon>Manihoteae</taxon>
        <taxon>Manihot</taxon>
    </lineage>
</organism>
<proteinExistence type="predicted"/>
<gene>
    <name evidence="1" type="ORF">MANES_10G045366v8</name>
</gene>
<dbReference type="EMBL" id="CM004396">
    <property type="protein sequence ID" value="OAY38892.2"/>
    <property type="molecule type" value="Genomic_DNA"/>
</dbReference>